<dbReference type="InterPro" id="IPR050445">
    <property type="entry name" value="Bact_polysacc_biosynth/exp"/>
</dbReference>
<feature type="transmembrane region" description="Helical" evidence="17">
    <location>
        <begin position="26"/>
        <end position="45"/>
    </location>
</feature>
<keyword evidence="13 17" id="KW-0472">Membrane</keyword>
<dbReference type="Pfam" id="PF13807">
    <property type="entry name" value="GNVR"/>
    <property type="match status" value="1"/>
</dbReference>
<protein>
    <recommendedName>
        <fullName evidence="4">non-specific protein-tyrosine kinase</fullName>
        <ecNumber evidence="4">2.7.10.2</ecNumber>
    </recommendedName>
</protein>
<keyword evidence="7" id="KW-0808">Transferase</keyword>
<dbReference type="InterPro" id="IPR003856">
    <property type="entry name" value="LPS_length_determ_N"/>
</dbReference>
<dbReference type="NCBIfam" id="TIGR01007">
    <property type="entry name" value="eps_fam"/>
    <property type="match status" value="1"/>
</dbReference>
<keyword evidence="9" id="KW-0547">Nucleotide-binding</keyword>
<evidence type="ECO:0000259" key="18">
    <source>
        <dbReference type="Pfam" id="PF02706"/>
    </source>
</evidence>
<dbReference type="SUPFAM" id="SSF52540">
    <property type="entry name" value="P-loop containing nucleoside triphosphate hydrolases"/>
    <property type="match status" value="1"/>
</dbReference>
<evidence type="ECO:0000256" key="9">
    <source>
        <dbReference type="ARBA" id="ARBA00022741"/>
    </source>
</evidence>
<sequence length="732" mass="81455">MDAERKRMESQGEIDLSVYIQPLMEYKWRIIAAALIATGIAAALLTKVIPEFKAEATLLIETEENKAVSIGDFYAVDSSRQEYLLTQFEILKSEQLAEQVMDEFNLQTKPEFNPALIAEKSFLEKLFIDLFGKEKVSNQPSQEKLDYEARQITLDNFRSKIKVSPLTGTQLVTISVESQDPELAAQLANALGDAYIESHLEARIGMTNKALDWLKERSERVASELQQAELALQKFKNDEQIVDMEDGFQTMNSSTIQNLNRSLLEVRNTRIELEALISQLDSALTSDFDLRTINKLNESIAVQDLIKAERVAESRLIELDQRYGPKHPKMIAAEADLKQTRAKLESQLSKEVNELNNQLKALKTRESQLERDLGEAEGQYLLTGQKEGEYRRLQANVERISELNNLMATRFKEMDITRDFNAANARFTDPAKVPIKPVKPNKKLILGLTFFLTTLIGCIFTLTLRFMNNTVRTATDVEDELSQRLLGVIPGLKSEKNKPIPLYTYFDQTKHSFSEAVKSLRTSYLLTYLNQPNTSTLITSAAPGEGKSTVALNFAFSLSQMGKVLLIDADMRRPSIAKRMSLPGYQPGLSNVLSGSHTLSQCIITDAKSGVDLLPAGQVSPDALELISSSSFAELLEKLKGQYSRIIIDSPPCQAVSDALVLAKYADSTLFVVKSAATGKEAVKSALGKLAFVGAKIDGVVMNSVDMTAFSGQYSEFYGYLDYASEKEAKAS</sequence>
<comment type="similarity">
    <text evidence="2">Belongs to the CpsD/CapB family.</text>
</comment>
<keyword evidence="6" id="KW-0997">Cell inner membrane</keyword>
<dbReference type="InterPro" id="IPR025669">
    <property type="entry name" value="AAA_dom"/>
</dbReference>
<comment type="subcellular location">
    <subcellularLocation>
        <location evidence="1">Cell inner membrane</location>
        <topology evidence="1">Multi-pass membrane protein</topology>
    </subcellularLocation>
</comment>
<evidence type="ECO:0000256" key="10">
    <source>
        <dbReference type="ARBA" id="ARBA00022777"/>
    </source>
</evidence>
<dbReference type="InterPro" id="IPR027417">
    <property type="entry name" value="P-loop_NTPase"/>
</dbReference>
<organism evidence="21 22">
    <name type="scientific">Alteromonas aestuariivivens</name>
    <dbReference type="NCBI Taxonomy" id="1938339"/>
    <lineage>
        <taxon>Bacteria</taxon>
        <taxon>Pseudomonadati</taxon>
        <taxon>Pseudomonadota</taxon>
        <taxon>Gammaproteobacteria</taxon>
        <taxon>Alteromonadales</taxon>
        <taxon>Alteromonadaceae</taxon>
        <taxon>Alteromonas/Salinimonas group</taxon>
        <taxon>Alteromonas</taxon>
    </lineage>
</organism>
<name>A0A3D8MC87_9ALTE</name>
<evidence type="ECO:0000256" key="2">
    <source>
        <dbReference type="ARBA" id="ARBA00007316"/>
    </source>
</evidence>
<keyword evidence="14" id="KW-0829">Tyrosine-protein kinase</keyword>
<keyword evidence="12 17" id="KW-1133">Transmembrane helix</keyword>
<feature type="coiled-coil region" evidence="16">
    <location>
        <begin position="330"/>
        <end position="379"/>
    </location>
</feature>
<dbReference type="Pfam" id="PF02706">
    <property type="entry name" value="Wzz"/>
    <property type="match status" value="1"/>
</dbReference>
<keyword evidence="22" id="KW-1185">Reference proteome</keyword>
<dbReference type="GO" id="GO:0005886">
    <property type="term" value="C:plasma membrane"/>
    <property type="evidence" value="ECO:0007669"/>
    <property type="project" value="UniProtKB-SubCell"/>
</dbReference>
<dbReference type="AlphaFoldDB" id="A0A3D8MC87"/>
<evidence type="ECO:0000256" key="8">
    <source>
        <dbReference type="ARBA" id="ARBA00022692"/>
    </source>
</evidence>
<evidence type="ECO:0000256" key="12">
    <source>
        <dbReference type="ARBA" id="ARBA00022989"/>
    </source>
</evidence>
<dbReference type="EC" id="2.7.10.2" evidence="4"/>
<dbReference type="Pfam" id="PF13614">
    <property type="entry name" value="AAA_31"/>
    <property type="match status" value="1"/>
</dbReference>
<evidence type="ECO:0000313" key="22">
    <source>
        <dbReference type="Proteomes" id="UP000256561"/>
    </source>
</evidence>
<reference evidence="22" key="1">
    <citation type="submission" date="2018-08" db="EMBL/GenBank/DDBJ databases">
        <authorList>
            <person name="Zhang J."/>
            <person name="Du Z.-J."/>
        </authorList>
    </citation>
    <scope>NUCLEOTIDE SEQUENCE [LARGE SCALE GENOMIC DNA]</scope>
    <source>
        <strain evidence="22">KCTC 52655</strain>
    </source>
</reference>
<evidence type="ECO:0000256" key="17">
    <source>
        <dbReference type="SAM" id="Phobius"/>
    </source>
</evidence>
<dbReference type="PANTHER" id="PTHR32309">
    <property type="entry name" value="TYROSINE-PROTEIN KINASE"/>
    <property type="match status" value="1"/>
</dbReference>
<evidence type="ECO:0000256" key="14">
    <source>
        <dbReference type="ARBA" id="ARBA00023137"/>
    </source>
</evidence>
<evidence type="ECO:0000313" key="21">
    <source>
        <dbReference type="EMBL" id="RDV28128.1"/>
    </source>
</evidence>
<feature type="domain" description="Polysaccharide chain length determinant N-terminal" evidence="18">
    <location>
        <begin position="13"/>
        <end position="103"/>
    </location>
</feature>
<comment type="caution">
    <text evidence="21">The sequence shown here is derived from an EMBL/GenBank/DDBJ whole genome shotgun (WGS) entry which is preliminary data.</text>
</comment>
<comment type="catalytic activity">
    <reaction evidence="15">
        <text>L-tyrosyl-[protein] + ATP = O-phospho-L-tyrosyl-[protein] + ADP + H(+)</text>
        <dbReference type="Rhea" id="RHEA:10596"/>
        <dbReference type="Rhea" id="RHEA-COMP:10136"/>
        <dbReference type="Rhea" id="RHEA-COMP:20101"/>
        <dbReference type="ChEBI" id="CHEBI:15378"/>
        <dbReference type="ChEBI" id="CHEBI:30616"/>
        <dbReference type="ChEBI" id="CHEBI:46858"/>
        <dbReference type="ChEBI" id="CHEBI:61978"/>
        <dbReference type="ChEBI" id="CHEBI:456216"/>
        <dbReference type="EC" id="2.7.10.2"/>
    </reaction>
</comment>
<evidence type="ECO:0000256" key="4">
    <source>
        <dbReference type="ARBA" id="ARBA00011903"/>
    </source>
</evidence>
<evidence type="ECO:0000256" key="6">
    <source>
        <dbReference type="ARBA" id="ARBA00022519"/>
    </source>
</evidence>
<dbReference type="RefSeq" id="WP_115592086.1">
    <property type="nucleotide sequence ID" value="NZ_QRHA01000002.1"/>
</dbReference>
<evidence type="ECO:0000259" key="19">
    <source>
        <dbReference type="Pfam" id="PF13614"/>
    </source>
</evidence>
<evidence type="ECO:0000256" key="3">
    <source>
        <dbReference type="ARBA" id="ARBA00008883"/>
    </source>
</evidence>
<feature type="domain" description="AAA" evidence="19">
    <location>
        <begin position="544"/>
        <end position="683"/>
    </location>
</feature>
<evidence type="ECO:0000259" key="20">
    <source>
        <dbReference type="Pfam" id="PF13807"/>
    </source>
</evidence>
<keyword evidence="11" id="KW-0067">ATP-binding</keyword>
<evidence type="ECO:0000256" key="15">
    <source>
        <dbReference type="ARBA" id="ARBA00051245"/>
    </source>
</evidence>
<feature type="domain" description="Tyrosine-protein kinase G-rich" evidence="20">
    <location>
        <begin position="392"/>
        <end position="463"/>
    </location>
</feature>
<keyword evidence="5" id="KW-1003">Cell membrane</keyword>
<dbReference type="InterPro" id="IPR005702">
    <property type="entry name" value="Wzc-like_C"/>
</dbReference>
<dbReference type="GO" id="GO:0005524">
    <property type="term" value="F:ATP binding"/>
    <property type="evidence" value="ECO:0007669"/>
    <property type="project" value="UniProtKB-KW"/>
</dbReference>
<feature type="coiled-coil region" evidence="16">
    <location>
        <begin position="211"/>
        <end position="276"/>
    </location>
</feature>
<gene>
    <name evidence="21" type="ORF">DXV75_03970</name>
</gene>
<accession>A0A3D8MC87</accession>
<evidence type="ECO:0000256" key="16">
    <source>
        <dbReference type="SAM" id="Coils"/>
    </source>
</evidence>
<evidence type="ECO:0000256" key="13">
    <source>
        <dbReference type="ARBA" id="ARBA00023136"/>
    </source>
</evidence>
<proteinExistence type="inferred from homology"/>
<dbReference type="PANTHER" id="PTHR32309:SF13">
    <property type="entry name" value="FERRIC ENTEROBACTIN TRANSPORT PROTEIN FEPE"/>
    <property type="match status" value="1"/>
</dbReference>
<feature type="transmembrane region" description="Helical" evidence="17">
    <location>
        <begin position="444"/>
        <end position="467"/>
    </location>
</feature>
<comment type="similarity">
    <text evidence="3">Belongs to the etk/wzc family.</text>
</comment>
<dbReference type="GO" id="GO:0004715">
    <property type="term" value="F:non-membrane spanning protein tyrosine kinase activity"/>
    <property type="evidence" value="ECO:0007669"/>
    <property type="project" value="UniProtKB-EC"/>
</dbReference>
<evidence type="ECO:0000256" key="5">
    <source>
        <dbReference type="ARBA" id="ARBA00022475"/>
    </source>
</evidence>
<keyword evidence="10" id="KW-0418">Kinase</keyword>
<dbReference type="Gene3D" id="3.40.50.300">
    <property type="entry name" value="P-loop containing nucleotide triphosphate hydrolases"/>
    <property type="match status" value="1"/>
</dbReference>
<keyword evidence="8 17" id="KW-0812">Transmembrane</keyword>
<keyword evidence="16" id="KW-0175">Coiled coil</keyword>
<dbReference type="InterPro" id="IPR032807">
    <property type="entry name" value="GNVR"/>
</dbReference>
<evidence type="ECO:0000256" key="1">
    <source>
        <dbReference type="ARBA" id="ARBA00004429"/>
    </source>
</evidence>
<dbReference type="Proteomes" id="UP000256561">
    <property type="component" value="Unassembled WGS sequence"/>
</dbReference>
<evidence type="ECO:0000256" key="11">
    <source>
        <dbReference type="ARBA" id="ARBA00022840"/>
    </source>
</evidence>
<dbReference type="EMBL" id="QRHA01000002">
    <property type="protein sequence ID" value="RDV28128.1"/>
    <property type="molecule type" value="Genomic_DNA"/>
</dbReference>
<dbReference type="CDD" id="cd05387">
    <property type="entry name" value="BY-kinase"/>
    <property type="match status" value="1"/>
</dbReference>
<evidence type="ECO:0000256" key="7">
    <source>
        <dbReference type="ARBA" id="ARBA00022679"/>
    </source>
</evidence>
<dbReference type="OrthoDB" id="9775724at2"/>